<dbReference type="InterPro" id="IPR058120">
    <property type="entry name" value="MADS7"/>
</dbReference>
<gene>
    <name evidence="1" type="ORF">HHL17_13335</name>
</gene>
<evidence type="ECO:0000313" key="2">
    <source>
        <dbReference type="Proteomes" id="UP000583266"/>
    </source>
</evidence>
<reference evidence="1 2" key="1">
    <citation type="submission" date="2020-04" db="EMBL/GenBank/DDBJ databases">
        <title>Chitinophaga sp. G-6-1-13 sp. nov., isolated from soil.</title>
        <authorList>
            <person name="Dahal R.H."/>
            <person name="Chaudhary D.K."/>
        </authorList>
    </citation>
    <scope>NUCLEOTIDE SEQUENCE [LARGE SCALE GENOMIC DNA]</scope>
    <source>
        <strain evidence="1 2">G-6-1-13</strain>
    </source>
</reference>
<dbReference type="Pfam" id="PF26611">
    <property type="entry name" value="MAD7"/>
    <property type="match status" value="1"/>
</dbReference>
<dbReference type="AlphaFoldDB" id="A0A848GN15"/>
<proteinExistence type="predicted"/>
<organism evidence="1 2">
    <name type="scientific">Chitinophaga fulva</name>
    <dbReference type="NCBI Taxonomy" id="2728842"/>
    <lineage>
        <taxon>Bacteria</taxon>
        <taxon>Pseudomonadati</taxon>
        <taxon>Bacteroidota</taxon>
        <taxon>Chitinophagia</taxon>
        <taxon>Chitinophagales</taxon>
        <taxon>Chitinophagaceae</taxon>
        <taxon>Chitinophaga</taxon>
    </lineage>
</organism>
<sequence length="520" mass="60729">MAIKLNKEESLFRNELIFTVDAKAVNIDNTLVNLFMLLKHNGMRPKQRARPDSNSFINLETLKKVLSKLEKEGAIKGFNDNQDAAEMWLRSNLVNMVHRGNLDKEKISSLRPIHLESYRVRNAANTRDYNTADQVYLMLGATPIVREDLKSFLMEGWDQTTSKINSGNYLDVDSVGLLHIIKNINPGFLESSSNLNQIKPLLNEQAELYCDDVRRLLVYKRLIPRNVLIDYLKTITSFHLSIYIQKLIHSLPRMVEEGTSSIGNDWNIVVDTTDDIESKIARISAEDAEILSNNVYDYIKATFQINAALRKLKLDKINSDNLRRALELLKERTQDFEIYFETQWDNLCHTLDREDRSMIEEWVKYENTYFDKYIEAIIKIRGSYQFRFHRELIDNLCQKNNERGFLAQGRGRKHPRRFVLGTRLLETLVQILVLESDGSNFQTRTLSIEELMQNISDRYGLIINGLTEERFKEADLNTHLAFKENVEAFKLKLRQIGFYNDLSDAYILQRIRPRYELNVK</sequence>
<dbReference type="Proteomes" id="UP000583266">
    <property type="component" value="Unassembled WGS sequence"/>
</dbReference>
<evidence type="ECO:0000313" key="1">
    <source>
        <dbReference type="EMBL" id="NML38183.1"/>
    </source>
</evidence>
<comment type="caution">
    <text evidence="1">The sequence shown here is derived from an EMBL/GenBank/DDBJ whole genome shotgun (WGS) entry which is preliminary data.</text>
</comment>
<dbReference type="EMBL" id="JABBGC010000001">
    <property type="protein sequence ID" value="NML38183.1"/>
    <property type="molecule type" value="Genomic_DNA"/>
</dbReference>
<accession>A0A848GN15</accession>
<dbReference type="NCBIfam" id="NF047733">
    <property type="entry name" value="antiphage_MADS7"/>
    <property type="match status" value="1"/>
</dbReference>
<name>A0A848GN15_9BACT</name>
<dbReference type="RefSeq" id="WP_169225203.1">
    <property type="nucleotide sequence ID" value="NZ_JABBGC010000001.1"/>
</dbReference>
<keyword evidence="2" id="KW-1185">Reference proteome</keyword>
<protein>
    <submittedName>
        <fullName evidence="1">Uncharacterized protein</fullName>
    </submittedName>
</protein>